<dbReference type="RefSeq" id="WP_146530452.1">
    <property type="nucleotide sequence ID" value="NZ_SJPV01000013.1"/>
</dbReference>
<name>A0A5C6DAD2_9BACT</name>
<evidence type="ECO:0000256" key="1">
    <source>
        <dbReference type="SAM" id="MobiDB-lite"/>
    </source>
</evidence>
<feature type="compositionally biased region" description="Low complexity" evidence="1">
    <location>
        <begin position="1"/>
        <end position="19"/>
    </location>
</feature>
<organism evidence="2 3">
    <name type="scientific">Novipirellula artificiosorum</name>
    <dbReference type="NCBI Taxonomy" id="2528016"/>
    <lineage>
        <taxon>Bacteria</taxon>
        <taxon>Pseudomonadati</taxon>
        <taxon>Planctomycetota</taxon>
        <taxon>Planctomycetia</taxon>
        <taxon>Pirellulales</taxon>
        <taxon>Pirellulaceae</taxon>
        <taxon>Novipirellula</taxon>
    </lineage>
</organism>
<feature type="region of interest" description="Disordered" evidence="1">
    <location>
        <begin position="1"/>
        <end position="31"/>
    </location>
</feature>
<dbReference type="Proteomes" id="UP000319143">
    <property type="component" value="Unassembled WGS sequence"/>
</dbReference>
<feature type="compositionally biased region" description="Low complexity" evidence="1">
    <location>
        <begin position="109"/>
        <end position="119"/>
    </location>
</feature>
<reference evidence="2 3" key="1">
    <citation type="submission" date="2019-02" db="EMBL/GenBank/DDBJ databases">
        <title>Deep-cultivation of Planctomycetes and their phenomic and genomic characterization uncovers novel biology.</title>
        <authorList>
            <person name="Wiegand S."/>
            <person name="Jogler M."/>
            <person name="Boedeker C."/>
            <person name="Pinto D."/>
            <person name="Vollmers J."/>
            <person name="Rivas-Marin E."/>
            <person name="Kohn T."/>
            <person name="Peeters S.H."/>
            <person name="Heuer A."/>
            <person name="Rast P."/>
            <person name="Oberbeckmann S."/>
            <person name="Bunk B."/>
            <person name="Jeske O."/>
            <person name="Meyerdierks A."/>
            <person name="Storesund J.E."/>
            <person name="Kallscheuer N."/>
            <person name="Luecker S."/>
            <person name="Lage O.M."/>
            <person name="Pohl T."/>
            <person name="Merkel B.J."/>
            <person name="Hornburger P."/>
            <person name="Mueller R.-W."/>
            <person name="Bruemmer F."/>
            <person name="Labrenz M."/>
            <person name="Spormann A.M."/>
            <person name="Op Den Camp H."/>
            <person name="Overmann J."/>
            <person name="Amann R."/>
            <person name="Jetten M.S.M."/>
            <person name="Mascher T."/>
            <person name="Medema M.H."/>
            <person name="Devos D.P."/>
            <person name="Kaster A.-K."/>
            <person name="Ovreas L."/>
            <person name="Rohde M."/>
            <person name="Galperin M.Y."/>
            <person name="Jogler C."/>
        </authorList>
    </citation>
    <scope>NUCLEOTIDE SEQUENCE [LARGE SCALE GENOMIC DNA]</scope>
    <source>
        <strain evidence="2 3">Poly41</strain>
    </source>
</reference>
<keyword evidence="3" id="KW-1185">Reference proteome</keyword>
<sequence>MNISNSMASFSSQASSSNSRPQGPPPKNDEKLASALQSLGVDDSTAANVLEQVDEAISLLRSESSSGGTSRAAFKSVVDDVLEANGIDSGEVEEAIQASGVSGAGGVTGASSVSAAGRPSGPGGPSGAGRPNGPPPPRREEESETSAVESALISAGLEESSTDELISQMIETIQELTAEAGSDVSQDELRLALTSLFEENGVDFSEFEQSLGEQLGSAGSFLDRIA</sequence>
<evidence type="ECO:0000313" key="2">
    <source>
        <dbReference type="EMBL" id="TWU32196.1"/>
    </source>
</evidence>
<dbReference type="OrthoDB" id="276426at2"/>
<dbReference type="EMBL" id="SJPV01000013">
    <property type="protein sequence ID" value="TWU32196.1"/>
    <property type="molecule type" value="Genomic_DNA"/>
</dbReference>
<protein>
    <submittedName>
        <fullName evidence="2">Uncharacterized protein</fullName>
    </submittedName>
</protein>
<accession>A0A5C6DAD2</accession>
<dbReference type="AlphaFoldDB" id="A0A5C6DAD2"/>
<proteinExistence type="predicted"/>
<gene>
    <name evidence="2" type="ORF">Poly41_56810</name>
</gene>
<feature type="region of interest" description="Disordered" evidence="1">
    <location>
        <begin position="99"/>
        <end position="160"/>
    </location>
</feature>
<comment type="caution">
    <text evidence="2">The sequence shown here is derived from an EMBL/GenBank/DDBJ whole genome shotgun (WGS) entry which is preliminary data.</text>
</comment>
<evidence type="ECO:0000313" key="3">
    <source>
        <dbReference type="Proteomes" id="UP000319143"/>
    </source>
</evidence>